<reference evidence="2" key="1">
    <citation type="journal article" date="2019" name="Mol. Biol. Evol.">
        <title>Blast fungal genomes show frequent chromosomal changes, gene gains and losses, and effector gene turnover.</title>
        <authorList>
            <person name="Gomez Luciano L.B."/>
            <person name="Jason Tsai I."/>
            <person name="Chuma I."/>
            <person name="Tosa Y."/>
            <person name="Chen Y.H."/>
            <person name="Li J.Y."/>
            <person name="Li M.Y."/>
            <person name="Jade Lu M.Y."/>
            <person name="Nakayashiki H."/>
            <person name="Li W.H."/>
        </authorList>
    </citation>
    <scope>NUCLEOTIDE SEQUENCE</scope>
    <source>
        <strain evidence="2">NI907</strain>
    </source>
</reference>
<dbReference type="Proteomes" id="UP000515153">
    <property type="component" value="Unplaced"/>
</dbReference>
<organism evidence="1 2">
    <name type="scientific">Pyricularia grisea</name>
    <name type="common">Crabgrass-specific blast fungus</name>
    <name type="synonym">Magnaporthe grisea</name>
    <dbReference type="NCBI Taxonomy" id="148305"/>
    <lineage>
        <taxon>Eukaryota</taxon>
        <taxon>Fungi</taxon>
        <taxon>Dikarya</taxon>
        <taxon>Ascomycota</taxon>
        <taxon>Pezizomycotina</taxon>
        <taxon>Sordariomycetes</taxon>
        <taxon>Sordariomycetidae</taxon>
        <taxon>Magnaporthales</taxon>
        <taxon>Pyriculariaceae</taxon>
        <taxon>Pyricularia</taxon>
    </lineage>
</organism>
<dbReference type="GeneID" id="41959155"/>
<evidence type="ECO:0000313" key="1">
    <source>
        <dbReference type="Proteomes" id="UP000515153"/>
    </source>
</evidence>
<evidence type="ECO:0000313" key="2">
    <source>
        <dbReference type="RefSeq" id="XP_030985682.1"/>
    </source>
</evidence>
<dbReference type="AlphaFoldDB" id="A0A6P8BEW1"/>
<dbReference type="RefSeq" id="XP_030985682.1">
    <property type="nucleotide sequence ID" value="XM_031124246.1"/>
</dbReference>
<sequence length="77" mass="8467">MAAVWAAGPEPMTVDGTRMRHAPAWIAKGAPAWQSELFDNGHTNYLAVHPFGLRKLLDFAGTWRVFPNTGGNNKGCW</sequence>
<accession>A0A6P8BEW1</accession>
<gene>
    <name evidence="2" type="ORF">PgNI_04195</name>
</gene>
<keyword evidence="1" id="KW-1185">Reference proteome</keyword>
<reference evidence="2" key="2">
    <citation type="submission" date="2019-10" db="EMBL/GenBank/DDBJ databases">
        <authorList>
            <consortium name="NCBI Genome Project"/>
        </authorList>
    </citation>
    <scope>NUCLEOTIDE SEQUENCE</scope>
    <source>
        <strain evidence="2">NI907</strain>
    </source>
</reference>
<protein>
    <submittedName>
        <fullName evidence="2">Uncharacterized protein</fullName>
    </submittedName>
</protein>
<dbReference type="KEGG" id="pgri:PgNI_04195"/>
<proteinExistence type="predicted"/>
<name>A0A6P8BEW1_PYRGI</name>
<reference evidence="2" key="3">
    <citation type="submission" date="2025-08" db="UniProtKB">
        <authorList>
            <consortium name="RefSeq"/>
        </authorList>
    </citation>
    <scope>IDENTIFICATION</scope>
    <source>
        <strain evidence="2">NI907</strain>
    </source>
</reference>